<comment type="caution">
    <text evidence="1">The sequence shown here is derived from an EMBL/GenBank/DDBJ whole genome shotgun (WGS) entry which is preliminary data.</text>
</comment>
<sequence>MVVKGKFQVQLVEAVSEQPFKEHSLTGKPDECFAEVEPGAEYFIRVQYLAKDDDDFFGSGSVFVADLEVDGCDLGYELTIEDDTAHLCGGWKHEKGASTSTSLRFERPRISTSAVAADQLEVASMLGQVAVSFWKAKPKNKKKKISRATCKIESGSLNARSEGIPKKALVRSGQGSTYSTVEESLHTVVHCCPRARRNCV</sequence>
<dbReference type="AlphaFoldDB" id="A0A9N8HHH2"/>
<protein>
    <submittedName>
        <fullName evidence="1">Uncharacterized protein</fullName>
    </submittedName>
</protein>
<evidence type="ECO:0000313" key="1">
    <source>
        <dbReference type="EMBL" id="CAB9512937.1"/>
    </source>
</evidence>
<gene>
    <name evidence="1" type="ORF">SEMRO_562_G167080.1</name>
</gene>
<dbReference type="EMBL" id="CAICTM010000561">
    <property type="protein sequence ID" value="CAB9512937.1"/>
    <property type="molecule type" value="Genomic_DNA"/>
</dbReference>
<organism evidence="1 2">
    <name type="scientific">Seminavis robusta</name>
    <dbReference type="NCBI Taxonomy" id="568900"/>
    <lineage>
        <taxon>Eukaryota</taxon>
        <taxon>Sar</taxon>
        <taxon>Stramenopiles</taxon>
        <taxon>Ochrophyta</taxon>
        <taxon>Bacillariophyta</taxon>
        <taxon>Bacillariophyceae</taxon>
        <taxon>Bacillariophycidae</taxon>
        <taxon>Naviculales</taxon>
        <taxon>Naviculaceae</taxon>
        <taxon>Seminavis</taxon>
    </lineage>
</organism>
<evidence type="ECO:0000313" key="2">
    <source>
        <dbReference type="Proteomes" id="UP001153069"/>
    </source>
</evidence>
<name>A0A9N8HHH2_9STRA</name>
<proteinExistence type="predicted"/>
<keyword evidence="2" id="KW-1185">Reference proteome</keyword>
<accession>A0A9N8HHH2</accession>
<reference evidence="1" key="1">
    <citation type="submission" date="2020-06" db="EMBL/GenBank/DDBJ databases">
        <authorList>
            <consortium name="Plant Systems Biology data submission"/>
        </authorList>
    </citation>
    <scope>NUCLEOTIDE SEQUENCE</scope>
    <source>
        <strain evidence="1">D6</strain>
    </source>
</reference>
<dbReference type="Proteomes" id="UP001153069">
    <property type="component" value="Unassembled WGS sequence"/>
</dbReference>